<proteinExistence type="predicted"/>
<evidence type="ECO:0000256" key="1">
    <source>
        <dbReference type="SAM" id="MobiDB-lite"/>
    </source>
</evidence>
<name>A0ABV4U119_9GAMM</name>
<dbReference type="EMBL" id="JBGUAW010000015">
    <property type="protein sequence ID" value="MFA9462491.1"/>
    <property type="molecule type" value="Genomic_DNA"/>
</dbReference>
<gene>
    <name evidence="2" type="ORF">ACERLL_16915</name>
</gene>
<reference evidence="2 3" key="1">
    <citation type="submission" date="2024-08" db="EMBL/GenBank/DDBJ databases">
        <title>Whole-genome sequencing of halo(alkali)philic microorganisms from hypersaline lakes.</title>
        <authorList>
            <person name="Sorokin D.Y."/>
            <person name="Merkel A.Y."/>
            <person name="Messina E."/>
            <person name="Yakimov M."/>
        </authorList>
    </citation>
    <scope>NUCLEOTIDE SEQUENCE [LARGE SCALE GENOMIC DNA]</scope>
    <source>
        <strain evidence="2 3">Cl-TMA</strain>
    </source>
</reference>
<protein>
    <submittedName>
        <fullName evidence="2">Uncharacterized protein</fullName>
    </submittedName>
</protein>
<dbReference type="Proteomes" id="UP001575181">
    <property type="component" value="Unassembled WGS sequence"/>
</dbReference>
<dbReference type="RefSeq" id="WP_373657281.1">
    <property type="nucleotide sequence ID" value="NZ_JBGUAW010000015.1"/>
</dbReference>
<organism evidence="2 3">
    <name type="scientific">Thiohalorhabdus methylotrophus</name>
    <dbReference type="NCBI Taxonomy" id="3242694"/>
    <lineage>
        <taxon>Bacteria</taxon>
        <taxon>Pseudomonadati</taxon>
        <taxon>Pseudomonadota</taxon>
        <taxon>Gammaproteobacteria</taxon>
        <taxon>Thiohalorhabdales</taxon>
        <taxon>Thiohalorhabdaceae</taxon>
        <taxon>Thiohalorhabdus</taxon>
    </lineage>
</organism>
<comment type="caution">
    <text evidence="2">The sequence shown here is derived from an EMBL/GenBank/DDBJ whole genome shotgun (WGS) entry which is preliminary data.</text>
</comment>
<feature type="region of interest" description="Disordered" evidence="1">
    <location>
        <begin position="1"/>
        <end position="26"/>
    </location>
</feature>
<evidence type="ECO:0000313" key="3">
    <source>
        <dbReference type="Proteomes" id="UP001575181"/>
    </source>
</evidence>
<keyword evidence="3" id="KW-1185">Reference proteome</keyword>
<evidence type="ECO:0000313" key="2">
    <source>
        <dbReference type="EMBL" id="MFA9462491.1"/>
    </source>
</evidence>
<sequence>MENERDPNLTAYRLPGEPGPGDPLPRELDTAARWERRARLVRPDAEPAGQLAMDGGWVPVFGVRATVPIESDADLDATSAYPRASRVPGVYDYWLPSDNPEDGDG</sequence>
<accession>A0ABV4U119</accession>